<dbReference type="EMBL" id="JAAXOT010000022">
    <property type="protein sequence ID" value="NKY60333.1"/>
    <property type="molecule type" value="Genomic_DNA"/>
</dbReference>
<dbReference type="InterPro" id="IPR056908">
    <property type="entry name" value="Gp80-like"/>
</dbReference>
<evidence type="ECO:0000313" key="2">
    <source>
        <dbReference type="EMBL" id="NKY60333.1"/>
    </source>
</evidence>
<dbReference type="Pfam" id="PF23140">
    <property type="entry name" value="Gp80"/>
    <property type="match status" value="1"/>
</dbReference>
<protein>
    <submittedName>
        <fullName evidence="2">Uncharacterized protein</fullName>
    </submittedName>
</protein>
<dbReference type="RefSeq" id="WP_157117164.1">
    <property type="nucleotide sequence ID" value="NZ_JAAXOT010000022.1"/>
</dbReference>
<name>A0A846YNI2_9NOCA</name>
<accession>A0A846YNI2</accession>
<gene>
    <name evidence="2" type="ORF">HGA15_30205</name>
</gene>
<sequence length="120" mass="12448">MAIKIAATRIAQADDYAARVVSLSLHTGSPGSGPTPANEVTGGSPAYARKTASWDGATDNGTVATAVGDEVEFDVPMGTEVTHVGYLDSEGDLVDWVDSADITFESAAGKLRVTPRYTQT</sequence>
<feature type="region of interest" description="Disordered" evidence="1">
    <location>
        <begin position="25"/>
        <end position="54"/>
    </location>
</feature>
<dbReference type="Proteomes" id="UP000570678">
    <property type="component" value="Unassembled WGS sequence"/>
</dbReference>
<organism evidence="2 3">
    <name type="scientific">Nocardia flavorosea</name>
    <dbReference type="NCBI Taxonomy" id="53429"/>
    <lineage>
        <taxon>Bacteria</taxon>
        <taxon>Bacillati</taxon>
        <taxon>Actinomycetota</taxon>
        <taxon>Actinomycetes</taxon>
        <taxon>Mycobacteriales</taxon>
        <taxon>Nocardiaceae</taxon>
        <taxon>Nocardia</taxon>
    </lineage>
</organism>
<proteinExistence type="predicted"/>
<comment type="caution">
    <text evidence="2">The sequence shown here is derived from an EMBL/GenBank/DDBJ whole genome shotgun (WGS) entry which is preliminary data.</text>
</comment>
<reference evidence="2 3" key="1">
    <citation type="submission" date="2020-04" db="EMBL/GenBank/DDBJ databases">
        <title>MicrobeNet Type strains.</title>
        <authorList>
            <person name="Nicholson A.C."/>
        </authorList>
    </citation>
    <scope>NUCLEOTIDE SEQUENCE [LARGE SCALE GENOMIC DNA]</scope>
    <source>
        <strain evidence="2 3">JCM 3332</strain>
    </source>
</reference>
<keyword evidence="3" id="KW-1185">Reference proteome</keyword>
<evidence type="ECO:0000256" key="1">
    <source>
        <dbReference type="SAM" id="MobiDB-lite"/>
    </source>
</evidence>
<evidence type="ECO:0000313" key="3">
    <source>
        <dbReference type="Proteomes" id="UP000570678"/>
    </source>
</evidence>
<dbReference type="AlphaFoldDB" id="A0A846YNI2"/>